<evidence type="ECO:0000313" key="2">
    <source>
        <dbReference type="Proteomes" id="UP000507222"/>
    </source>
</evidence>
<evidence type="ECO:0000313" key="1">
    <source>
        <dbReference type="EMBL" id="CAB4263972.1"/>
    </source>
</evidence>
<dbReference type="AlphaFoldDB" id="A0A6J5TK77"/>
<gene>
    <name evidence="1" type="ORF">CURHAP_LOCUS5450</name>
</gene>
<organism evidence="1 2">
    <name type="scientific">Prunus armeniaca</name>
    <name type="common">Apricot</name>
    <name type="synonym">Armeniaca vulgaris</name>
    <dbReference type="NCBI Taxonomy" id="36596"/>
    <lineage>
        <taxon>Eukaryota</taxon>
        <taxon>Viridiplantae</taxon>
        <taxon>Streptophyta</taxon>
        <taxon>Embryophyta</taxon>
        <taxon>Tracheophyta</taxon>
        <taxon>Spermatophyta</taxon>
        <taxon>Magnoliopsida</taxon>
        <taxon>eudicotyledons</taxon>
        <taxon>Gunneridae</taxon>
        <taxon>Pentapetalae</taxon>
        <taxon>rosids</taxon>
        <taxon>fabids</taxon>
        <taxon>Rosales</taxon>
        <taxon>Rosaceae</taxon>
        <taxon>Amygdaloideae</taxon>
        <taxon>Amygdaleae</taxon>
        <taxon>Prunus</taxon>
    </lineage>
</organism>
<name>A0A6J5TK77_PRUAR</name>
<dbReference type="EMBL" id="CAEKDK010000001">
    <property type="protein sequence ID" value="CAB4263972.1"/>
    <property type="molecule type" value="Genomic_DNA"/>
</dbReference>
<dbReference type="Proteomes" id="UP000507222">
    <property type="component" value="Unassembled WGS sequence"/>
</dbReference>
<proteinExistence type="predicted"/>
<reference evidence="1 2" key="1">
    <citation type="submission" date="2020-05" db="EMBL/GenBank/DDBJ databases">
        <authorList>
            <person name="Campoy J."/>
            <person name="Schneeberger K."/>
            <person name="Spophaly S."/>
        </authorList>
    </citation>
    <scope>NUCLEOTIDE SEQUENCE [LARGE SCALE GENOMIC DNA]</scope>
    <source>
        <strain evidence="1">PruArmRojPasFocal</strain>
    </source>
</reference>
<protein>
    <submittedName>
        <fullName evidence="1">Uncharacterized protein</fullName>
    </submittedName>
</protein>
<sequence>MGFLPETLNMEEKFGLTLQMAHPLRAVPKCLELWTALALRRLVSRLALGILSPLFVSVLGIL</sequence>
<accession>A0A6J5TK77</accession>